<keyword evidence="2" id="KW-1185">Reference proteome</keyword>
<dbReference type="RefSeq" id="WP_309902271.1">
    <property type="nucleotide sequence ID" value="NZ_JAVDRF010000005.1"/>
</dbReference>
<sequence>MNKLWLALWFFAGGFAHEVRHPLNCPLIASRRVTRPERRP</sequence>
<comment type="caution">
    <text evidence="1">The sequence shown here is derived from an EMBL/GenBank/DDBJ whole genome shotgun (WGS) entry which is preliminary data.</text>
</comment>
<dbReference type="Proteomes" id="UP001184230">
    <property type="component" value="Unassembled WGS sequence"/>
</dbReference>
<evidence type="ECO:0000313" key="2">
    <source>
        <dbReference type="Proteomes" id="UP001184230"/>
    </source>
</evidence>
<reference evidence="1 2" key="1">
    <citation type="submission" date="2023-07" db="EMBL/GenBank/DDBJ databases">
        <title>Sorghum-associated microbial communities from plants grown in Nebraska, USA.</title>
        <authorList>
            <person name="Schachtman D."/>
        </authorList>
    </citation>
    <scope>NUCLEOTIDE SEQUENCE [LARGE SCALE GENOMIC DNA]</scope>
    <source>
        <strain evidence="1 2">DS1781</strain>
    </source>
</reference>
<evidence type="ECO:0000313" key="1">
    <source>
        <dbReference type="EMBL" id="MDR6536857.1"/>
    </source>
</evidence>
<organism evidence="1 2">
    <name type="scientific">Variovorax soli</name>
    <dbReference type="NCBI Taxonomy" id="376815"/>
    <lineage>
        <taxon>Bacteria</taxon>
        <taxon>Pseudomonadati</taxon>
        <taxon>Pseudomonadota</taxon>
        <taxon>Betaproteobacteria</taxon>
        <taxon>Burkholderiales</taxon>
        <taxon>Comamonadaceae</taxon>
        <taxon>Variovorax</taxon>
    </lineage>
</organism>
<accession>A0ABU1NEY9</accession>
<protein>
    <submittedName>
        <fullName evidence="1">Uncharacterized protein</fullName>
    </submittedName>
</protein>
<dbReference type="EMBL" id="JAVDRF010000005">
    <property type="protein sequence ID" value="MDR6536857.1"/>
    <property type="molecule type" value="Genomic_DNA"/>
</dbReference>
<proteinExistence type="predicted"/>
<name>A0ABU1NEY9_9BURK</name>
<gene>
    <name evidence="1" type="ORF">J2739_002630</name>
</gene>